<proteinExistence type="predicted"/>
<evidence type="ECO:0000313" key="2">
    <source>
        <dbReference type="EMBL" id="KAF4722401.1"/>
    </source>
</evidence>
<keyword evidence="4" id="KW-1185">Reference proteome</keyword>
<dbReference type="PANTHER" id="PTHR43718">
    <property type="entry name" value="LON PROTEASE"/>
    <property type="match status" value="1"/>
</dbReference>
<dbReference type="Proteomes" id="UP000574390">
    <property type="component" value="Unassembled WGS sequence"/>
</dbReference>
<feature type="non-terminal residue" evidence="2">
    <location>
        <position position="1"/>
    </location>
</feature>
<dbReference type="InterPro" id="IPR027417">
    <property type="entry name" value="P-loop_NTPase"/>
</dbReference>
<dbReference type="OMA" id="CAMEKIS"/>
<feature type="domain" description="AAA+ ATPase" evidence="1">
    <location>
        <begin position="106"/>
        <end position="261"/>
    </location>
</feature>
<dbReference type="EMBL" id="JABANM010020704">
    <property type="protein sequence ID" value="KAF4722401.1"/>
    <property type="molecule type" value="Genomic_DNA"/>
</dbReference>
<evidence type="ECO:0000313" key="4">
    <source>
        <dbReference type="Proteomes" id="UP000553632"/>
    </source>
</evidence>
<dbReference type="InterPro" id="IPR003593">
    <property type="entry name" value="AAA+_ATPase"/>
</dbReference>
<dbReference type="GO" id="GO:0016887">
    <property type="term" value="F:ATP hydrolysis activity"/>
    <property type="evidence" value="ECO:0007669"/>
    <property type="project" value="InterPro"/>
</dbReference>
<dbReference type="SUPFAM" id="SSF52540">
    <property type="entry name" value="P-loop containing nucleoside triphosphate hydrolases"/>
    <property type="match status" value="1"/>
</dbReference>
<dbReference type="AlphaFoldDB" id="A0A7J6RPP1"/>
<dbReference type="PANTHER" id="PTHR43718:SF2">
    <property type="entry name" value="LON PROTEASE HOMOLOG, MITOCHONDRIAL"/>
    <property type="match status" value="1"/>
</dbReference>
<dbReference type="EMBL" id="JABANO010021512">
    <property type="protein sequence ID" value="KAF4726684.1"/>
    <property type="molecule type" value="Genomic_DNA"/>
</dbReference>
<dbReference type="GO" id="GO:0004176">
    <property type="term" value="F:ATP-dependent peptidase activity"/>
    <property type="evidence" value="ECO:0007669"/>
    <property type="project" value="InterPro"/>
</dbReference>
<evidence type="ECO:0000313" key="3">
    <source>
        <dbReference type="EMBL" id="KAF4726684.1"/>
    </source>
</evidence>
<evidence type="ECO:0000313" key="5">
    <source>
        <dbReference type="Proteomes" id="UP000574390"/>
    </source>
</evidence>
<gene>
    <name evidence="2" type="ORF">FOZ62_011886</name>
    <name evidence="3" type="ORF">FOZ63_013027</name>
</gene>
<dbReference type="GO" id="GO:0004252">
    <property type="term" value="F:serine-type endopeptidase activity"/>
    <property type="evidence" value="ECO:0007669"/>
    <property type="project" value="InterPro"/>
</dbReference>
<name>A0A7J6RPP1_PEROL</name>
<dbReference type="InterPro" id="IPR003959">
    <property type="entry name" value="ATPase_AAA_core"/>
</dbReference>
<feature type="non-terminal residue" evidence="2">
    <location>
        <position position="275"/>
    </location>
</feature>
<comment type="caution">
    <text evidence="2">The sequence shown here is derived from an EMBL/GenBank/DDBJ whole genome shotgun (WGS) entry which is preliminary data.</text>
</comment>
<protein>
    <recommendedName>
        <fullName evidence="1">AAA+ ATPase domain-containing protein</fullName>
    </recommendedName>
</protein>
<dbReference type="Gene3D" id="1.20.5.5270">
    <property type="match status" value="1"/>
</dbReference>
<dbReference type="Proteomes" id="UP000553632">
    <property type="component" value="Unassembled WGS sequence"/>
</dbReference>
<dbReference type="InterPro" id="IPR027065">
    <property type="entry name" value="Lon_Prtase"/>
</dbReference>
<dbReference type="Gene3D" id="3.40.50.300">
    <property type="entry name" value="P-loop containing nucleotide triphosphate hydrolases"/>
    <property type="match status" value="1"/>
</dbReference>
<sequence>GRDDIDQLIDLGRKIPREEACEKVRRAFDKEVRRLGQLDPGSQEYAVGRQYVDLLLSLPWTSTKSVVDLPSVRESLRATHYGLEEVKERVVEICAMEKISPDFSRQVRPLLLVGPPGCGKTTIARSIAQALRKSFEMVSLGGLSDAGELKGHRRTYIGSQSGKIVNALISSGSRNPVILLDEIEKLGGGASAVGGAGMGDPASALLDALDAANGFTDNFIGSEIPIDLSGVLFIATANIFENIPPALANRFDVVRIAGFVRKEQVRIAREYVIPE</sequence>
<reference evidence="4 5" key="1">
    <citation type="submission" date="2020-04" db="EMBL/GenBank/DDBJ databases">
        <title>Perkinsus olseni comparative genomics.</title>
        <authorList>
            <person name="Bogema D.R."/>
        </authorList>
    </citation>
    <scope>NUCLEOTIDE SEQUENCE [LARGE SCALE GENOMIC DNA]</scope>
    <source>
        <strain evidence="2">ATCC PRA-205</strain>
        <strain evidence="3 4">ATCC PRA-207</strain>
    </source>
</reference>
<dbReference type="GO" id="GO:0005524">
    <property type="term" value="F:ATP binding"/>
    <property type="evidence" value="ECO:0007669"/>
    <property type="project" value="InterPro"/>
</dbReference>
<organism evidence="2 5">
    <name type="scientific">Perkinsus olseni</name>
    <name type="common">Perkinsus atlanticus</name>
    <dbReference type="NCBI Taxonomy" id="32597"/>
    <lineage>
        <taxon>Eukaryota</taxon>
        <taxon>Sar</taxon>
        <taxon>Alveolata</taxon>
        <taxon>Perkinsozoa</taxon>
        <taxon>Perkinsea</taxon>
        <taxon>Perkinsida</taxon>
        <taxon>Perkinsidae</taxon>
        <taxon>Perkinsus</taxon>
    </lineage>
</organism>
<evidence type="ECO:0000259" key="1">
    <source>
        <dbReference type="SMART" id="SM00382"/>
    </source>
</evidence>
<accession>A0A7J6RPP1</accession>
<dbReference type="SMART" id="SM00382">
    <property type="entry name" value="AAA"/>
    <property type="match status" value="1"/>
</dbReference>
<dbReference type="GO" id="GO:0006515">
    <property type="term" value="P:protein quality control for misfolded or incompletely synthesized proteins"/>
    <property type="evidence" value="ECO:0007669"/>
    <property type="project" value="TreeGrafter"/>
</dbReference>
<dbReference type="Pfam" id="PF00004">
    <property type="entry name" value="AAA"/>
    <property type="match status" value="1"/>
</dbReference>